<protein>
    <recommendedName>
        <fullName evidence="1">HNH domain-containing protein</fullName>
    </recommendedName>
</protein>
<sequence>MGWSMTNSEKRYDKRASGRFKKKYNLVGKQKKRKPKKQKKVVQISELEGAITYRNTKYYKAWRRLVFKKNGRICNKCGQTEGILHAHHMKSYHKNPEERLSIANGEVLCFDCHDKIHKGYLRYLRAKAN</sequence>
<dbReference type="GO" id="GO:0003676">
    <property type="term" value="F:nucleic acid binding"/>
    <property type="evidence" value="ECO:0007669"/>
    <property type="project" value="InterPro"/>
</dbReference>
<dbReference type="EMBL" id="LAZR01002748">
    <property type="protein sequence ID" value="KKN26100.1"/>
    <property type="molecule type" value="Genomic_DNA"/>
</dbReference>
<reference evidence="2" key="1">
    <citation type="journal article" date="2015" name="Nature">
        <title>Complex archaea that bridge the gap between prokaryotes and eukaryotes.</title>
        <authorList>
            <person name="Spang A."/>
            <person name="Saw J.H."/>
            <person name="Jorgensen S.L."/>
            <person name="Zaremba-Niedzwiedzka K."/>
            <person name="Martijn J."/>
            <person name="Lind A.E."/>
            <person name="van Eijk R."/>
            <person name="Schleper C."/>
            <person name="Guy L."/>
            <person name="Ettema T.J."/>
        </authorList>
    </citation>
    <scope>NUCLEOTIDE SEQUENCE</scope>
</reference>
<gene>
    <name evidence="2" type="ORF">LCGC14_0878170</name>
</gene>
<dbReference type="AlphaFoldDB" id="A0A0F9P2P7"/>
<dbReference type="InterPro" id="IPR002711">
    <property type="entry name" value="HNH"/>
</dbReference>
<name>A0A0F9P2P7_9ZZZZ</name>
<dbReference type="GO" id="GO:0004519">
    <property type="term" value="F:endonuclease activity"/>
    <property type="evidence" value="ECO:0007669"/>
    <property type="project" value="InterPro"/>
</dbReference>
<dbReference type="Pfam" id="PF01844">
    <property type="entry name" value="HNH"/>
    <property type="match status" value="1"/>
</dbReference>
<dbReference type="GO" id="GO:0008270">
    <property type="term" value="F:zinc ion binding"/>
    <property type="evidence" value="ECO:0007669"/>
    <property type="project" value="InterPro"/>
</dbReference>
<feature type="domain" description="HNH" evidence="1">
    <location>
        <begin position="74"/>
        <end position="118"/>
    </location>
</feature>
<comment type="caution">
    <text evidence="2">The sequence shown here is derived from an EMBL/GenBank/DDBJ whole genome shotgun (WGS) entry which is preliminary data.</text>
</comment>
<evidence type="ECO:0000313" key="2">
    <source>
        <dbReference type="EMBL" id="KKN26100.1"/>
    </source>
</evidence>
<organism evidence="2">
    <name type="scientific">marine sediment metagenome</name>
    <dbReference type="NCBI Taxonomy" id="412755"/>
    <lineage>
        <taxon>unclassified sequences</taxon>
        <taxon>metagenomes</taxon>
        <taxon>ecological metagenomes</taxon>
    </lineage>
</organism>
<evidence type="ECO:0000259" key="1">
    <source>
        <dbReference type="Pfam" id="PF01844"/>
    </source>
</evidence>
<accession>A0A0F9P2P7</accession>
<proteinExistence type="predicted"/>